<dbReference type="AlphaFoldDB" id="A0AA39N2S1"/>
<keyword evidence="3" id="KW-0808">Transferase</keyword>
<dbReference type="PROSITE" id="PS00107">
    <property type="entry name" value="PROTEIN_KINASE_ATP"/>
    <property type="match status" value="1"/>
</dbReference>
<dbReference type="PANTHER" id="PTHR24356">
    <property type="entry name" value="SERINE/THREONINE-PROTEIN KINASE"/>
    <property type="match status" value="1"/>
</dbReference>
<dbReference type="EMBL" id="JAUEPS010000026">
    <property type="protein sequence ID" value="KAK0455254.1"/>
    <property type="molecule type" value="Genomic_DNA"/>
</dbReference>
<dbReference type="RefSeq" id="XP_060328764.1">
    <property type="nucleotide sequence ID" value="XM_060479391.1"/>
</dbReference>
<evidence type="ECO:0000256" key="7">
    <source>
        <dbReference type="ARBA" id="ARBA00047899"/>
    </source>
</evidence>
<gene>
    <name evidence="13" type="ORF">EV420DRAFT_1694625</name>
</gene>
<evidence type="ECO:0000256" key="8">
    <source>
        <dbReference type="ARBA" id="ARBA00048679"/>
    </source>
</evidence>
<keyword evidence="2 10" id="KW-0723">Serine/threonine-protein kinase</keyword>
<organism evidence="13 14">
    <name type="scientific">Armillaria tabescens</name>
    <name type="common">Ringless honey mushroom</name>
    <name type="synonym">Agaricus tabescens</name>
    <dbReference type="NCBI Taxonomy" id="1929756"/>
    <lineage>
        <taxon>Eukaryota</taxon>
        <taxon>Fungi</taxon>
        <taxon>Dikarya</taxon>
        <taxon>Basidiomycota</taxon>
        <taxon>Agaricomycotina</taxon>
        <taxon>Agaricomycetes</taxon>
        <taxon>Agaricomycetidae</taxon>
        <taxon>Agaricales</taxon>
        <taxon>Marasmiineae</taxon>
        <taxon>Physalacriaceae</taxon>
        <taxon>Desarmillaria</taxon>
    </lineage>
</organism>
<keyword evidence="14" id="KW-1185">Reference proteome</keyword>
<comment type="similarity">
    <text evidence="10">Belongs to the protein kinase superfamily.</text>
</comment>
<evidence type="ECO:0000259" key="12">
    <source>
        <dbReference type="PROSITE" id="PS50011"/>
    </source>
</evidence>
<comment type="caution">
    <text evidence="13">The sequence shown here is derived from an EMBL/GenBank/DDBJ whole genome shotgun (WGS) entry which is preliminary data.</text>
</comment>
<dbReference type="EC" id="2.7.11.1" evidence="1"/>
<evidence type="ECO:0000256" key="1">
    <source>
        <dbReference type="ARBA" id="ARBA00012513"/>
    </source>
</evidence>
<dbReference type="SMART" id="SM00220">
    <property type="entry name" value="S_TKc"/>
    <property type="match status" value="1"/>
</dbReference>
<dbReference type="GO" id="GO:0005524">
    <property type="term" value="F:ATP binding"/>
    <property type="evidence" value="ECO:0007669"/>
    <property type="project" value="UniProtKB-UniRule"/>
</dbReference>
<feature type="compositionally biased region" description="Basic and acidic residues" evidence="11">
    <location>
        <begin position="472"/>
        <end position="492"/>
    </location>
</feature>
<evidence type="ECO:0000313" key="14">
    <source>
        <dbReference type="Proteomes" id="UP001175211"/>
    </source>
</evidence>
<keyword evidence="5 13" id="KW-0418">Kinase</keyword>
<dbReference type="SUPFAM" id="SSF56112">
    <property type="entry name" value="Protein kinase-like (PK-like)"/>
    <property type="match status" value="1"/>
</dbReference>
<protein>
    <recommendedName>
        <fullName evidence="1">non-specific serine/threonine protein kinase</fullName>
        <ecNumber evidence="1">2.7.11.1</ecNumber>
    </recommendedName>
</protein>
<feature type="compositionally biased region" description="Basic and acidic residues" evidence="11">
    <location>
        <begin position="446"/>
        <end position="464"/>
    </location>
</feature>
<name>A0AA39N2S1_ARMTA</name>
<evidence type="ECO:0000256" key="6">
    <source>
        <dbReference type="ARBA" id="ARBA00022840"/>
    </source>
</evidence>
<dbReference type="InterPro" id="IPR008271">
    <property type="entry name" value="Ser/Thr_kinase_AS"/>
</dbReference>
<evidence type="ECO:0000256" key="5">
    <source>
        <dbReference type="ARBA" id="ARBA00022777"/>
    </source>
</evidence>
<feature type="region of interest" description="Disordered" evidence="11">
    <location>
        <begin position="443"/>
        <end position="492"/>
    </location>
</feature>
<keyword evidence="4 9" id="KW-0547">Nucleotide-binding</keyword>
<dbReference type="GeneID" id="85362939"/>
<evidence type="ECO:0000256" key="3">
    <source>
        <dbReference type="ARBA" id="ARBA00022679"/>
    </source>
</evidence>
<evidence type="ECO:0000256" key="10">
    <source>
        <dbReference type="RuleBase" id="RU000304"/>
    </source>
</evidence>
<accession>A0AA39N2S1</accession>
<feature type="domain" description="Protein kinase" evidence="12">
    <location>
        <begin position="123"/>
        <end position="390"/>
    </location>
</feature>
<feature type="binding site" evidence="9">
    <location>
        <position position="152"/>
    </location>
    <ligand>
        <name>ATP</name>
        <dbReference type="ChEBI" id="CHEBI:30616"/>
    </ligand>
</feature>
<evidence type="ECO:0000256" key="11">
    <source>
        <dbReference type="SAM" id="MobiDB-lite"/>
    </source>
</evidence>
<evidence type="ECO:0000256" key="2">
    <source>
        <dbReference type="ARBA" id="ARBA00022527"/>
    </source>
</evidence>
<dbReference type="InterPro" id="IPR050236">
    <property type="entry name" value="Ser_Thr_kinase_AGC"/>
</dbReference>
<dbReference type="Pfam" id="PF00069">
    <property type="entry name" value="Pkinase"/>
    <property type="match status" value="1"/>
</dbReference>
<sequence>MPFPSFTQLKAYFRRRTLKGSSARRKSSTFGNATHASDAAGALAHDKVIQQIVIDAMGLGHCRDSSHIATPNIQSDTPTATPQPPTTFVEHFQSDIQSRTATLEYFVRKSHFRHGIKCHGHNYRFSRVLGRGSHGVVRLAYDGSKDRPVAIKIVDRTRLLIDGVPVAKGEKEDGYISDICRERDALRLAGATGSPFLPTLLSFFQDLQYFYLVMPRYYISLSHRLEELTDSNQVMNMTELRHHAAEIVLAVEALHHYGCFHCDIKPENLMFTEQGHLVLVDFSLSEIGSGVLEAGGRGTPGYIPPEALDGRSYYSGHAANIYAMGVVFLQMYLCPRRNYDIFNDKGDITMSVWATWHRNEEVAEGLIQELMEKNPDVRLPMRIIKAHPFFYPGLDWHKVQMMEYESPYVPTRTLSGMHHTRNLQSTTRRHSQINEIMSIEPLQKNGSERVDAGRKGDAGRELEPAKPSTSDLKAHQHRVDTDSPEIRKTMPE</sequence>
<evidence type="ECO:0000256" key="9">
    <source>
        <dbReference type="PROSITE-ProRule" id="PRU10141"/>
    </source>
</evidence>
<dbReference type="Proteomes" id="UP001175211">
    <property type="component" value="Unassembled WGS sequence"/>
</dbReference>
<dbReference type="PANTHER" id="PTHR24356:SF1">
    <property type="entry name" value="SERINE_THREONINE-PROTEIN KINASE GREATWALL"/>
    <property type="match status" value="1"/>
</dbReference>
<dbReference type="InterPro" id="IPR017441">
    <property type="entry name" value="Protein_kinase_ATP_BS"/>
</dbReference>
<dbReference type="Gene3D" id="1.10.510.10">
    <property type="entry name" value="Transferase(Phosphotransferase) domain 1"/>
    <property type="match status" value="1"/>
</dbReference>
<comment type="catalytic activity">
    <reaction evidence="8">
        <text>L-seryl-[protein] + ATP = O-phospho-L-seryl-[protein] + ADP + H(+)</text>
        <dbReference type="Rhea" id="RHEA:17989"/>
        <dbReference type="Rhea" id="RHEA-COMP:9863"/>
        <dbReference type="Rhea" id="RHEA-COMP:11604"/>
        <dbReference type="ChEBI" id="CHEBI:15378"/>
        <dbReference type="ChEBI" id="CHEBI:29999"/>
        <dbReference type="ChEBI" id="CHEBI:30616"/>
        <dbReference type="ChEBI" id="CHEBI:83421"/>
        <dbReference type="ChEBI" id="CHEBI:456216"/>
        <dbReference type="EC" id="2.7.11.1"/>
    </reaction>
</comment>
<dbReference type="PROSITE" id="PS50011">
    <property type="entry name" value="PROTEIN_KINASE_DOM"/>
    <property type="match status" value="1"/>
</dbReference>
<dbReference type="GO" id="GO:0004674">
    <property type="term" value="F:protein serine/threonine kinase activity"/>
    <property type="evidence" value="ECO:0007669"/>
    <property type="project" value="UniProtKB-KW"/>
</dbReference>
<comment type="catalytic activity">
    <reaction evidence="7">
        <text>L-threonyl-[protein] + ATP = O-phospho-L-threonyl-[protein] + ADP + H(+)</text>
        <dbReference type="Rhea" id="RHEA:46608"/>
        <dbReference type="Rhea" id="RHEA-COMP:11060"/>
        <dbReference type="Rhea" id="RHEA-COMP:11605"/>
        <dbReference type="ChEBI" id="CHEBI:15378"/>
        <dbReference type="ChEBI" id="CHEBI:30013"/>
        <dbReference type="ChEBI" id="CHEBI:30616"/>
        <dbReference type="ChEBI" id="CHEBI:61977"/>
        <dbReference type="ChEBI" id="CHEBI:456216"/>
        <dbReference type="EC" id="2.7.11.1"/>
    </reaction>
</comment>
<dbReference type="InterPro" id="IPR000719">
    <property type="entry name" value="Prot_kinase_dom"/>
</dbReference>
<reference evidence="13" key="1">
    <citation type="submission" date="2023-06" db="EMBL/GenBank/DDBJ databases">
        <authorList>
            <consortium name="Lawrence Berkeley National Laboratory"/>
            <person name="Ahrendt S."/>
            <person name="Sahu N."/>
            <person name="Indic B."/>
            <person name="Wong-Bajracharya J."/>
            <person name="Merenyi Z."/>
            <person name="Ke H.-M."/>
            <person name="Monk M."/>
            <person name="Kocsube S."/>
            <person name="Drula E."/>
            <person name="Lipzen A."/>
            <person name="Balint B."/>
            <person name="Henrissat B."/>
            <person name="Andreopoulos B."/>
            <person name="Martin F.M."/>
            <person name="Harder C.B."/>
            <person name="Rigling D."/>
            <person name="Ford K.L."/>
            <person name="Foster G.D."/>
            <person name="Pangilinan J."/>
            <person name="Papanicolaou A."/>
            <person name="Barry K."/>
            <person name="LaButti K."/>
            <person name="Viragh M."/>
            <person name="Koriabine M."/>
            <person name="Yan M."/>
            <person name="Riley R."/>
            <person name="Champramary S."/>
            <person name="Plett K.L."/>
            <person name="Tsai I.J."/>
            <person name="Slot J."/>
            <person name="Sipos G."/>
            <person name="Plett J."/>
            <person name="Nagy L.G."/>
            <person name="Grigoriev I.V."/>
        </authorList>
    </citation>
    <scope>NUCLEOTIDE SEQUENCE</scope>
    <source>
        <strain evidence="13">CCBAS 213</strain>
    </source>
</reference>
<keyword evidence="6 9" id="KW-0067">ATP-binding</keyword>
<evidence type="ECO:0000256" key="4">
    <source>
        <dbReference type="ARBA" id="ARBA00022741"/>
    </source>
</evidence>
<evidence type="ECO:0000313" key="13">
    <source>
        <dbReference type="EMBL" id="KAK0455254.1"/>
    </source>
</evidence>
<proteinExistence type="inferred from homology"/>
<dbReference type="InterPro" id="IPR011009">
    <property type="entry name" value="Kinase-like_dom_sf"/>
</dbReference>
<dbReference type="PROSITE" id="PS00108">
    <property type="entry name" value="PROTEIN_KINASE_ST"/>
    <property type="match status" value="1"/>
</dbReference>